<comment type="function">
    <text evidence="4">Regulates the GDP/GTP exchange reaction of the Rho proteins by inhibiting the dissociation of GDP from them, and the subsequent binding of GTP to them.</text>
</comment>
<comment type="caution">
    <text evidence="6">The sequence shown here is derived from an EMBL/GenBank/DDBJ whole genome shotgun (WGS) entry which is preliminary data.</text>
</comment>
<dbReference type="PANTHER" id="PTHR10980:SF3">
    <property type="entry name" value="LD16419P"/>
    <property type="match status" value="1"/>
</dbReference>
<dbReference type="SUPFAM" id="SSF81296">
    <property type="entry name" value="E set domains"/>
    <property type="match status" value="1"/>
</dbReference>
<protein>
    <recommendedName>
        <fullName evidence="5">Rho GDP-dissociation inhibitor</fullName>
    </recommendedName>
</protein>
<comment type="subcellular location">
    <subcellularLocation>
        <location evidence="1">Cytoplasm</location>
    </subcellularLocation>
</comment>
<comment type="similarity">
    <text evidence="2">Belongs to the Rho GDI family.</text>
</comment>
<dbReference type="FunFam" id="2.70.50.30:FF:000001">
    <property type="entry name" value="Rho GDP-dissociation inhibitor 1"/>
    <property type="match status" value="1"/>
</dbReference>
<reference evidence="6 7" key="1">
    <citation type="submission" date="2015-06" db="EMBL/GenBank/DDBJ databases">
        <title>Draft genome of the ant-associated black yeast Phialophora attae CBS 131958.</title>
        <authorList>
            <person name="Moreno L.F."/>
            <person name="Stielow B.J."/>
            <person name="de Hoog S."/>
            <person name="Vicente V.A."/>
            <person name="Weiss V.A."/>
            <person name="de Vries M."/>
            <person name="Cruz L.M."/>
            <person name="Souza E.M."/>
        </authorList>
    </citation>
    <scope>NUCLEOTIDE SEQUENCE [LARGE SCALE GENOMIC DNA]</scope>
    <source>
        <strain evidence="6 7">CBS 131958</strain>
    </source>
</reference>
<dbReference type="PRINTS" id="PR00492">
    <property type="entry name" value="RHOGDI"/>
</dbReference>
<keyword evidence="7" id="KW-1185">Reference proteome</keyword>
<evidence type="ECO:0000256" key="4">
    <source>
        <dbReference type="ARBA" id="ARBA00054143"/>
    </source>
</evidence>
<proteinExistence type="inferred from homology"/>
<dbReference type="PANTHER" id="PTHR10980">
    <property type="entry name" value="RHO GDP-DISSOCIATION INHIBITOR"/>
    <property type="match status" value="1"/>
</dbReference>
<evidence type="ECO:0000256" key="1">
    <source>
        <dbReference type="ARBA" id="ARBA00004496"/>
    </source>
</evidence>
<dbReference type="InterPro" id="IPR014756">
    <property type="entry name" value="Ig_E-set"/>
</dbReference>
<sequence>MADDLKVEGTPGFKVGEKKTIDEYQKLDQEDEALNRWKASLGLGQGQTVADPNDPRLCVIKSLALEVAGRPDITIDLSAPGAVESLRSKPFTIKEGCTYEMKASFVVQHQVLSGLKYVQQLKRKGIPLGKDQEMIGSYSPNTTDRPTYTKKFAPEEAPKGMMARGHYEAVSKFIDDDNTEHLKFEWSFDIAKDWK</sequence>
<keyword evidence="3" id="KW-0963">Cytoplasm</keyword>
<evidence type="ECO:0000313" key="6">
    <source>
        <dbReference type="EMBL" id="KPI38657.1"/>
    </source>
</evidence>
<dbReference type="Gene3D" id="2.70.50.30">
    <property type="entry name" value="Coagulation Factor XIII, subunit A, domain 1"/>
    <property type="match status" value="1"/>
</dbReference>
<name>A0A0N1NXT1_9EURO</name>
<dbReference type="InterPro" id="IPR024792">
    <property type="entry name" value="RhoGDI_dom_sf"/>
</dbReference>
<dbReference type="AlphaFoldDB" id="A0A0N1NXT1"/>
<dbReference type="GO" id="GO:0005829">
    <property type="term" value="C:cytosol"/>
    <property type="evidence" value="ECO:0007669"/>
    <property type="project" value="TreeGrafter"/>
</dbReference>
<dbReference type="GO" id="GO:0005094">
    <property type="term" value="F:Rho GDP-dissociation inhibitor activity"/>
    <property type="evidence" value="ECO:0007669"/>
    <property type="project" value="InterPro"/>
</dbReference>
<dbReference type="InterPro" id="IPR000406">
    <property type="entry name" value="Rho_GDI"/>
</dbReference>
<dbReference type="Pfam" id="PF02115">
    <property type="entry name" value="Rho_GDI"/>
    <property type="match status" value="1"/>
</dbReference>
<dbReference type="GO" id="GO:0016020">
    <property type="term" value="C:membrane"/>
    <property type="evidence" value="ECO:0007669"/>
    <property type="project" value="TreeGrafter"/>
</dbReference>
<evidence type="ECO:0000256" key="3">
    <source>
        <dbReference type="ARBA" id="ARBA00022490"/>
    </source>
</evidence>
<gene>
    <name evidence="6" type="ORF">AB675_4163</name>
</gene>
<evidence type="ECO:0000313" key="7">
    <source>
        <dbReference type="Proteomes" id="UP000038010"/>
    </source>
</evidence>
<dbReference type="Proteomes" id="UP000038010">
    <property type="component" value="Unassembled WGS sequence"/>
</dbReference>
<dbReference type="GO" id="GO:0007266">
    <property type="term" value="P:Rho protein signal transduction"/>
    <property type="evidence" value="ECO:0007669"/>
    <property type="project" value="InterPro"/>
</dbReference>
<dbReference type="OrthoDB" id="1683373at2759"/>
<dbReference type="VEuPathDB" id="FungiDB:AB675_4163"/>
<accession>A0A0N1NXT1</accession>
<dbReference type="STRING" id="1664694.A0A0N1NXT1"/>
<dbReference type="RefSeq" id="XP_017998620.1">
    <property type="nucleotide sequence ID" value="XM_018144281.1"/>
</dbReference>
<dbReference type="GeneID" id="28736161"/>
<organism evidence="6 7">
    <name type="scientific">Cyphellophora attinorum</name>
    <dbReference type="NCBI Taxonomy" id="1664694"/>
    <lineage>
        <taxon>Eukaryota</taxon>
        <taxon>Fungi</taxon>
        <taxon>Dikarya</taxon>
        <taxon>Ascomycota</taxon>
        <taxon>Pezizomycotina</taxon>
        <taxon>Eurotiomycetes</taxon>
        <taxon>Chaetothyriomycetidae</taxon>
        <taxon>Chaetothyriales</taxon>
        <taxon>Cyphellophoraceae</taxon>
        <taxon>Cyphellophora</taxon>
    </lineage>
</organism>
<evidence type="ECO:0000256" key="2">
    <source>
        <dbReference type="ARBA" id="ARBA00009758"/>
    </source>
</evidence>
<dbReference type="EMBL" id="LFJN01000018">
    <property type="protein sequence ID" value="KPI38657.1"/>
    <property type="molecule type" value="Genomic_DNA"/>
</dbReference>
<evidence type="ECO:0000256" key="5">
    <source>
        <dbReference type="ARBA" id="ARBA00071407"/>
    </source>
</evidence>